<dbReference type="EMBL" id="NKXS01001879">
    <property type="protein sequence ID" value="PIN16395.1"/>
    <property type="molecule type" value="Genomic_DNA"/>
</dbReference>
<dbReference type="STRING" id="429701.A0A2G9HFW0"/>
<dbReference type="InterPro" id="IPR005123">
    <property type="entry name" value="Oxoglu/Fe-dep_dioxygenase_dom"/>
</dbReference>
<dbReference type="GO" id="GO:0031418">
    <property type="term" value="F:L-ascorbic acid binding"/>
    <property type="evidence" value="ECO:0007669"/>
    <property type="project" value="UniProtKB-KW"/>
</dbReference>
<protein>
    <submittedName>
        <fullName evidence="8">Iron/ascorbate family oxidoreductase</fullName>
    </submittedName>
</protein>
<organism evidence="8 9">
    <name type="scientific">Handroanthus impetiginosus</name>
    <dbReference type="NCBI Taxonomy" id="429701"/>
    <lineage>
        <taxon>Eukaryota</taxon>
        <taxon>Viridiplantae</taxon>
        <taxon>Streptophyta</taxon>
        <taxon>Embryophyta</taxon>
        <taxon>Tracheophyta</taxon>
        <taxon>Spermatophyta</taxon>
        <taxon>Magnoliopsida</taxon>
        <taxon>eudicotyledons</taxon>
        <taxon>Gunneridae</taxon>
        <taxon>Pentapetalae</taxon>
        <taxon>asterids</taxon>
        <taxon>lamiids</taxon>
        <taxon>Lamiales</taxon>
        <taxon>Bignoniaceae</taxon>
        <taxon>Crescentiina</taxon>
        <taxon>Tabebuia alliance</taxon>
        <taxon>Handroanthus</taxon>
    </lineage>
</organism>
<dbReference type="GO" id="GO:0016706">
    <property type="term" value="F:2-oxoglutarate-dependent dioxygenase activity"/>
    <property type="evidence" value="ECO:0007669"/>
    <property type="project" value="UniProtKB-ARBA"/>
</dbReference>
<dbReference type="InterPro" id="IPR026992">
    <property type="entry name" value="DIOX_N"/>
</dbReference>
<evidence type="ECO:0000256" key="5">
    <source>
        <dbReference type="ARBA" id="ARBA00023004"/>
    </source>
</evidence>
<keyword evidence="3" id="KW-0847">Vitamin C</keyword>
<evidence type="ECO:0000313" key="9">
    <source>
        <dbReference type="Proteomes" id="UP000231279"/>
    </source>
</evidence>
<accession>A0A2G9HFW0</accession>
<dbReference type="InterPro" id="IPR027443">
    <property type="entry name" value="IPNS-like_sf"/>
</dbReference>
<keyword evidence="4 6" id="KW-0560">Oxidoreductase</keyword>
<keyword evidence="2 6" id="KW-0479">Metal-binding</keyword>
<keyword evidence="9" id="KW-1185">Reference proteome</keyword>
<evidence type="ECO:0000256" key="4">
    <source>
        <dbReference type="ARBA" id="ARBA00023002"/>
    </source>
</evidence>
<comment type="similarity">
    <text evidence="1 6">Belongs to the iron/ascorbate-dependent oxidoreductase family.</text>
</comment>
<dbReference type="PROSITE" id="PS51471">
    <property type="entry name" value="FE2OG_OXY"/>
    <property type="match status" value="1"/>
</dbReference>
<evidence type="ECO:0000256" key="6">
    <source>
        <dbReference type="RuleBase" id="RU003682"/>
    </source>
</evidence>
<dbReference type="PANTHER" id="PTHR10209">
    <property type="entry name" value="OXIDOREDUCTASE, 2OG-FE II OXYGENASE FAMILY PROTEIN"/>
    <property type="match status" value="1"/>
</dbReference>
<dbReference type="AlphaFoldDB" id="A0A2G9HFW0"/>
<evidence type="ECO:0000256" key="3">
    <source>
        <dbReference type="ARBA" id="ARBA00022896"/>
    </source>
</evidence>
<evidence type="ECO:0000313" key="8">
    <source>
        <dbReference type="EMBL" id="PIN16395.1"/>
    </source>
</evidence>
<evidence type="ECO:0000256" key="2">
    <source>
        <dbReference type="ARBA" id="ARBA00022723"/>
    </source>
</evidence>
<evidence type="ECO:0000256" key="1">
    <source>
        <dbReference type="ARBA" id="ARBA00008056"/>
    </source>
</evidence>
<name>A0A2G9HFW0_9LAMI</name>
<dbReference type="Pfam" id="PF03171">
    <property type="entry name" value="2OG-FeII_Oxy"/>
    <property type="match status" value="1"/>
</dbReference>
<dbReference type="Gene3D" id="2.60.120.330">
    <property type="entry name" value="B-lactam Antibiotic, Isopenicillin N Synthase, Chain"/>
    <property type="match status" value="1"/>
</dbReference>
<keyword evidence="5 6" id="KW-0408">Iron</keyword>
<dbReference type="GO" id="GO:0046872">
    <property type="term" value="F:metal ion binding"/>
    <property type="evidence" value="ECO:0007669"/>
    <property type="project" value="UniProtKB-KW"/>
</dbReference>
<dbReference type="GO" id="GO:0002238">
    <property type="term" value="P:response to molecule of fungal origin"/>
    <property type="evidence" value="ECO:0007669"/>
    <property type="project" value="UniProtKB-ARBA"/>
</dbReference>
<dbReference type="SUPFAM" id="SSF51197">
    <property type="entry name" value="Clavaminate synthase-like"/>
    <property type="match status" value="1"/>
</dbReference>
<dbReference type="GO" id="GO:0009805">
    <property type="term" value="P:coumarin biosynthetic process"/>
    <property type="evidence" value="ECO:0007669"/>
    <property type="project" value="UniProtKB-ARBA"/>
</dbReference>
<proteinExistence type="inferred from homology"/>
<comment type="caution">
    <text evidence="8">The sequence shown here is derived from an EMBL/GenBank/DDBJ whole genome shotgun (WGS) entry which is preliminary data.</text>
</comment>
<sequence length="373" mass="42266">MVISTINEEIIQTSTDPSYDRKTELKTFDDTKAGVKGLVDAKITKLPRIFIHPPQNLQNLTNPTKTQFSFPIIDFDGVENDPGKRQKIVEKVREASETWGFFQVVNHGIPVRTLEEMLEGIRRFNEQETEIKKQYYTRDFSKKVGFHCNFDLFSSPAANWRDTIVCSFAPYPPQPEELPAVCREIMIEYSKQVMVLGKSLFKLLSEGLGLSPDNLLEMECGEALTLIGHYYPPCPEPDHTLGTTQHSDNTFITVLLQDDLGGLQVLHQNQWVDVPPVPEAFVVNIGDLLQLISNDKFKSVEHRVLASKAGPRISVASFFSRDSRLSSNVYAPMKELLSEENPPKYRATTVKEYTEFYRAKGLDGTSALLQFKL</sequence>
<gene>
    <name evidence="8" type="ORF">CDL12_10942</name>
</gene>
<dbReference type="OrthoDB" id="288590at2759"/>
<reference evidence="9" key="1">
    <citation type="journal article" date="2018" name="Gigascience">
        <title>Genome assembly of the Pink Ipe (Handroanthus impetiginosus, Bignoniaceae), a highly valued, ecologically keystone Neotropical timber forest tree.</title>
        <authorList>
            <person name="Silva-Junior O.B."/>
            <person name="Grattapaglia D."/>
            <person name="Novaes E."/>
            <person name="Collevatti R.G."/>
        </authorList>
    </citation>
    <scope>NUCLEOTIDE SEQUENCE [LARGE SCALE GENOMIC DNA]</scope>
    <source>
        <strain evidence="9">cv. UFG-1</strain>
    </source>
</reference>
<dbReference type="FunFam" id="2.60.120.330:FF:000005">
    <property type="entry name" value="1-aminocyclopropane-1-carboxylate oxidase homolog 1"/>
    <property type="match status" value="1"/>
</dbReference>
<dbReference type="PANTHER" id="PTHR10209:SF791">
    <property type="entry name" value="1-AMINOCYCLOPROPANE-1-CARBOXYLATE OXIDASE HOMOLOG 1"/>
    <property type="match status" value="1"/>
</dbReference>
<evidence type="ECO:0000259" key="7">
    <source>
        <dbReference type="PROSITE" id="PS51471"/>
    </source>
</evidence>
<dbReference type="Proteomes" id="UP000231279">
    <property type="component" value="Unassembled WGS sequence"/>
</dbReference>
<dbReference type="Pfam" id="PF14226">
    <property type="entry name" value="DIOX_N"/>
    <property type="match status" value="1"/>
</dbReference>
<feature type="domain" description="Fe2OG dioxygenase" evidence="7">
    <location>
        <begin position="222"/>
        <end position="321"/>
    </location>
</feature>
<dbReference type="InterPro" id="IPR044861">
    <property type="entry name" value="IPNS-like_FE2OG_OXY"/>
</dbReference>